<organism evidence="1 2">
    <name type="scientific">Desulfomonile tiedjei (strain ATCC 49306 / DSM 6799 / DCB-1)</name>
    <dbReference type="NCBI Taxonomy" id="706587"/>
    <lineage>
        <taxon>Bacteria</taxon>
        <taxon>Pseudomonadati</taxon>
        <taxon>Thermodesulfobacteriota</taxon>
        <taxon>Desulfomonilia</taxon>
        <taxon>Desulfomonilales</taxon>
        <taxon>Desulfomonilaceae</taxon>
        <taxon>Desulfomonile</taxon>
    </lineage>
</organism>
<dbReference type="KEGG" id="dti:Desti_2144"/>
<protein>
    <submittedName>
        <fullName evidence="1">Uncharacterized protein</fullName>
    </submittedName>
</protein>
<dbReference type="HOGENOM" id="CLU_1737621_0_0_7"/>
<reference evidence="2" key="1">
    <citation type="submission" date="2012-06" db="EMBL/GenBank/DDBJ databases">
        <title>Complete sequence of chromosome of Desulfomonile tiedjei DSM 6799.</title>
        <authorList>
            <person name="Lucas S."/>
            <person name="Copeland A."/>
            <person name="Lapidus A."/>
            <person name="Glavina del Rio T."/>
            <person name="Dalin E."/>
            <person name="Tice H."/>
            <person name="Bruce D."/>
            <person name="Goodwin L."/>
            <person name="Pitluck S."/>
            <person name="Peters L."/>
            <person name="Ovchinnikova G."/>
            <person name="Zeytun A."/>
            <person name="Lu M."/>
            <person name="Kyrpides N."/>
            <person name="Mavromatis K."/>
            <person name="Ivanova N."/>
            <person name="Brettin T."/>
            <person name="Detter J.C."/>
            <person name="Han C."/>
            <person name="Larimer F."/>
            <person name="Land M."/>
            <person name="Hauser L."/>
            <person name="Markowitz V."/>
            <person name="Cheng J.-F."/>
            <person name="Hugenholtz P."/>
            <person name="Woyke T."/>
            <person name="Wu D."/>
            <person name="Spring S."/>
            <person name="Schroeder M."/>
            <person name="Brambilla E."/>
            <person name="Klenk H.-P."/>
            <person name="Eisen J.A."/>
        </authorList>
    </citation>
    <scope>NUCLEOTIDE SEQUENCE [LARGE SCALE GENOMIC DNA]</scope>
    <source>
        <strain evidence="2">ATCC 49306 / DSM 6799 / DCB-1</strain>
    </source>
</reference>
<sequence>MRGVIGESYLNGFAYEIVQIPPGINSAYVAHYMPRVILANPFRAVKVLVGPNPGSASSRTFCSPLSTRKLTRMSGLNQEVEGTDEQASSGVQARSYSFVPEPVSYQCALIEGILRNLLFAGPGKSPSLRTALPDFASETCRDRICQMLLL</sequence>
<dbReference type="EMBL" id="CP003360">
    <property type="protein sequence ID" value="AFM24842.1"/>
    <property type="molecule type" value="Genomic_DNA"/>
</dbReference>
<dbReference type="Proteomes" id="UP000006055">
    <property type="component" value="Chromosome"/>
</dbReference>
<accession>I4C5K1</accession>
<name>I4C5K1_DESTA</name>
<proteinExistence type="predicted"/>
<evidence type="ECO:0000313" key="2">
    <source>
        <dbReference type="Proteomes" id="UP000006055"/>
    </source>
</evidence>
<gene>
    <name evidence="1" type="ordered locus">Desti_2144</name>
</gene>
<keyword evidence="2" id="KW-1185">Reference proteome</keyword>
<evidence type="ECO:0000313" key="1">
    <source>
        <dbReference type="EMBL" id="AFM24842.1"/>
    </source>
</evidence>
<dbReference type="AlphaFoldDB" id="I4C5K1"/>
<dbReference type="STRING" id="706587.Desti_2144"/>